<protein>
    <submittedName>
        <fullName evidence="2">Extradiol dioxygenase</fullName>
    </submittedName>
</protein>
<dbReference type="Gene3D" id="3.10.180.10">
    <property type="entry name" value="2,3-Dihydroxybiphenyl 1,2-Dioxygenase, domain 1"/>
    <property type="match status" value="1"/>
</dbReference>
<evidence type="ECO:0000313" key="2">
    <source>
        <dbReference type="EMBL" id="GGK76142.1"/>
    </source>
</evidence>
<name>A0A917QXU5_9ACTN</name>
<feature type="domain" description="VOC" evidence="1">
    <location>
        <begin position="1"/>
        <end position="124"/>
    </location>
</feature>
<dbReference type="PROSITE" id="PS51819">
    <property type="entry name" value="VOC"/>
    <property type="match status" value="1"/>
</dbReference>
<dbReference type="InterPro" id="IPR004360">
    <property type="entry name" value="Glyas_Fos-R_dOase_dom"/>
</dbReference>
<dbReference type="Pfam" id="PF00903">
    <property type="entry name" value="Glyoxalase"/>
    <property type="match status" value="1"/>
</dbReference>
<accession>A0A917QXU5</accession>
<dbReference type="InterPro" id="IPR029068">
    <property type="entry name" value="Glyas_Bleomycin-R_OHBP_Dase"/>
</dbReference>
<dbReference type="RefSeq" id="WP_189323367.1">
    <property type="nucleotide sequence ID" value="NZ_BMPQ01000009.1"/>
</dbReference>
<comment type="caution">
    <text evidence="2">The sequence shown here is derived from an EMBL/GenBank/DDBJ whole genome shotgun (WGS) entry which is preliminary data.</text>
</comment>
<keyword evidence="3" id="KW-1185">Reference proteome</keyword>
<dbReference type="EMBL" id="BMPQ01000009">
    <property type="protein sequence ID" value="GGK76142.1"/>
    <property type="molecule type" value="Genomic_DNA"/>
</dbReference>
<evidence type="ECO:0000313" key="3">
    <source>
        <dbReference type="Proteomes" id="UP000637788"/>
    </source>
</evidence>
<keyword evidence="2" id="KW-0560">Oxidoreductase</keyword>
<dbReference type="Proteomes" id="UP000637788">
    <property type="component" value="Unassembled WGS sequence"/>
</dbReference>
<dbReference type="PANTHER" id="PTHR36503">
    <property type="entry name" value="BLR2520 PROTEIN"/>
    <property type="match status" value="1"/>
</dbReference>
<organism evidence="2 3">
    <name type="scientific">Streptomyces flaveus</name>
    <dbReference type="NCBI Taxonomy" id="66370"/>
    <lineage>
        <taxon>Bacteria</taxon>
        <taxon>Bacillati</taxon>
        <taxon>Actinomycetota</taxon>
        <taxon>Actinomycetes</taxon>
        <taxon>Kitasatosporales</taxon>
        <taxon>Streptomycetaceae</taxon>
        <taxon>Streptomyces</taxon>
        <taxon>Streptomyces aurantiacus group</taxon>
    </lineage>
</organism>
<dbReference type="InterPro" id="IPR037523">
    <property type="entry name" value="VOC_core"/>
</dbReference>
<reference evidence="2" key="2">
    <citation type="submission" date="2020-09" db="EMBL/GenBank/DDBJ databases">
        <authorList>
            <person name="Sun Q."/>
            <person name="Ohkuma M."/>
        </authorList>
    </citation>
    <scope>NUCLEOTIDE SEQUENCE</scope>
    <source>
        <strain evidence="2">JCM 3035</strain>
    </source>
</reference>
<proteinExistence type="predicted"/>
<dbReference type="GO" id="GO:0051213">
    <property type="term" value="F:dioxygenase activity"/>
    <property type="evidence" value="ECO:0007669"/>
    <property type="project" value="UniProtKB-KW"/>
</dbReference>
<gene>
    <name evidence="2" type="ORF">GCM10010094_41610</name>
</gene>
<evidence type="ECO:0000259" key="1">
    <source>
        <dbReference type="PROSITE" id="PS51819"/>
    </source>
</evidence>
<sequence length="132" mass="14094">MDFRAFPVVHTRQVSAVAAFYEQLGFARHTQHPDAGEPGFVGLRRGPAEIAVSGISPPAPRGDHSANGGDRWEMFVFVEEVDAAVERLRRAGAPVLSEPVDMPWGERVAYVTDPDGNRVAVASPAKTADGAA</sequence>
<dbReference type="AlphaFoldDB" id="A0A917QXU5"/>
<keyword evidence="2" id="KW-0223">Dioxygenase</keyword>
<dbReference type="SUPFAM" id="SSF54593">
    <property type="entry name" value="Glyoxalase/Bleomycin resistance protein/Dihydroxybiphenyl dioxygenase"/>
    <property type="match status" value="1"/>
</dbReference>
<reference evidence="2" key="1">
    <citation type="journal article" date="2014" name="Int. J. Syst. Evol. Microbiol.">
        <title>Complete genome sequence of Corynebacterium casei LMG S-19264T (=DSM 44701T), isolated from a smear-ripened cheese.</title>
        <authorList>
            <consortium name="US DOE Joint Genome Institute (JGI-PGF)"/>
            <person name="Walter F."/>
            <person name="Albersmeier A."/>
            <person name="Kalinowski J."/>
            <person name="Ruckert C."/>
        </authorList>
    </citation>
    <scope>NUCLEOTIDE SEQUENCE</scope>
    <source>
        <strain evidence="2">JCM 3035</strain>
    </source>
</reference>
<dbReference type="PANTHER" id="PTHR36503:SF3">
    <property type="entry name" value="BLR0126 PROTEIN"/>
    <property type="match status" value="1"/>
</dbReference>